<comment type="caution">
    <text evidence="1">The sequence shown here is derived from an EMBL/GenBank/DDBJ whole genome shotgun (WGS) entry which is preliminary data.</text>
</comment>
<dbReference type="RefSeq" id="WP_189041058.1">
    <property type="nucleotide sequence ID" value="NZ_BMNB01000003.1"/>
</dbReference>
<reference evidence="1" key="1">
    <citation type="journal article" date="2014" name="Int. J. Syst. Evol. Microbiol.">
        <title>Complete genome sequence of Corynebacterium casei LMG S-19264T (=DSM 44701T), isolated from a smear-ripened cheese.</title>
        <authorList>
            <consortium name="US DOE Joint Genome Institute (JGI-PGF)"/>
            <person name="Walter F."/>
            <person name="Albersmeier A."/>
            <person name="Kalinowski J."/>
            <person name="Ruckert C."/>
        </authorList>
    </citation>
    <scope>NUCLEOTIDE SEQUENCE</scope>
    <source>
        <strain evidence="1">CGMCC 4.7312</strain>
    </source>
</reference>
<evidence type="ECO:0000313" key="1">
    <source>
        <dbReference type="EMBL" id="GGM27343.1"/>
    </source>
</evidence>
<dbReference type="Proteomes" id="UP000608890">
    <property type="component" value="Unassembled WGS sequence"/>
</dbReference>
<proteinExistence type="predicted"/>
<reference evidence="1" key="2">
    <citation type="submission" date="2020-09" db="EMBL/GenBank/DDBJ databases">
        <authorList>
            <person name="Sun Q."/>
            <person name="Zhou Y."/>
        </authorList>
    </citation>
    <scope>NUCLEOTIDE SEQUENCE</scope>
    <source>
        <strain evidence="1">CGMCC 4.7312</strain>
    </source>
</reference>
<keyword evidence="2" id="KW-1185">Reference proteome</keyword>
<sequence length="143" mass="15537">MQLTEAQRAALLDRAIEAMRDRLAAGPNTDPAEVTRRNEVARMAVTDAVTRAGHVHTLISVGAGCSGMQVVQCITDWSAQAEALRVERHAAARYVEQVREAIQFHARVRSGAQGRGAVSQIAKEIGVERKTVYAWIDQASDGE</sequence>
<name>A0A917WTS4_9ACTN</name>
<organism evidence="1 2">
    <name type="scientific">Micromonospora sonchi</name>
    <dbReference type="NCBI Taxonomy" id="1763543"/>
    <lineage>
        <taxon>Bacteria</taxon>
        <taxon>Bacillati</taxon>
        <taxon>Actinomycetota</taxon>
        <taxon>Actinomycetes</taxon>
        <taxon>Micromonosporales</taxon>
        <taxon>Micromonosporaceae</taxon>
        <taxon>Micromonospora</taxon>
    </lineage>
</organism>
<dbReference type="EMBL" id="BMNB01000003">
    <property type="protein sequence ID" value="GGM27343.1"/>
    <property type="molecule type" value="Genomic_DNA"/>
</dbReference>
<evidence type="ECO:0000313" key="2">
    <source>
        <dbReference type="Proteomes" id="UP000608890"/>
    </source>
</evidence>
<dbReference type="AlphaFoldDB" id="A0A917WTS4"/>
<protein>
    <submittedName>
        <fullName evidence="1">Uncharacterized protein</fullName>
    </submittedName>
</protein>
<accession>A0A917WTS4</accession>
<gene>
    <name evidence="1" type="ORF">GCM10011608_10120</name>
</gene>